<dbReference type="InterPro" id="IPR020476">
    <property type="entry name" value="Nudix_hydrolase"/>
</dbReference>
<evidence type="ECO:0000256" key="4">
    <source>
        <dbReference type="ARBA" id="ARBA00022741"/>
    </source>
</evidence>
<proteinExistence type="inferred from homology"/>
<reference evidence="9 10" key="1">
    <citation type="submission" date="2024-02" db="EMBL/GenBank/DDBJ databases">
        <title>New especies of Spiribacter isolated from saline water.</title>
        <authorList>
            <person name="Leon M.J."/>
            <person name="De La Haba R."/>
            <person name="Sanchez-Porro C."/>
            <person name="Ventosa A."/>
        </authorList>
    </citation>
    <scope>NUCLEOTIDE SEQUENCE [LARGE SCALE GENOMIC DNA]</scope>
    <source>
        <strain evidence="10">ag22IC6-390</strain>
    </source>
</reference>
<dbReference type="Gene3D" id="3.90.79.10">
    <property type="entry name" value="Nucleoside Triphosphate Pyrophosphohydrolase"/>
    <property type="match status" value="1"/>
</dbReference>
<gene>
    <name evidence="9" type="ORF">V6X73_08545</name>
</gene>
<dbReference type="PROSITE" id="PS51462">
    <property type="entry name" value="NUDIX"/>
    <property type="match status" value="1"/>
</dbReference>
<dbReference type="PANTHER" id="PTHR21340">
    <property type="entry name" value="DIADENOSINE 5,5-P1,P4-TETRAPHOSPHATE PYROPHOSPHOHYDROLASE MUTT"/>
    <property type="match status" value="1"/>
</dbReference>
<keyword evidence="4" id="KW-0547">Nucleotide-binding</keyword>
<protein>
    <recommendedName>
        <fullName evidence="3">Bis(5'-nucleosyl)-tetraphosphatase [asymmetrical]</fullName>
    </recommendedName>
    <alternativeName>
        <fullName evidence="6">Diadenosine 5',5'''-P1,P4-tetraphosphate asymmetrical hydrolase</fullName>
    </alternativeName>
</protein>
<evidence type="ECO:0000313" key="10">
    <source>
        <dbReference type="Proteomes" id="UP001556709"/>
    </source>
</evidence>
<evidence type="ECO:0000313" key="9">
    <source>
        <dbReference type="EMBL" id="MEX0469774.1"/>
    </source>
</evidence>
<dbReference type="Pfam" id="PF00293">
    <property type="entry name" value="NUDIX"/>
    <property type="match status" value="1"/>
</dbReference>
<dbReference type="InterPro" id="IPR000086">
    <property type="entry name" value="NUDIX_hydrolase_dom"/>
</dbReference>
<feature type="domain" description="Nudix hydrolase" evidence="8">
    <location>
        <begin position="6"/>
        <end position="137"/>
    </location>
</feature>
<name>A0ABV3TDR2_9GAMM</name>
<dbReference type="InterPro" id="IPR015797">
    <property type="entry name" value="NUDIX_hydrolase-like_dom_sf"/>
</dbReference>
<organism evidence="9 10">
    <name type="scientific">Spiribacter pallidus</name>
    <dbReference type="NCBI Taxonomy" id="1987936"/>
    <lineage>
        <taxon>Bacteria</taxon>
        <taxon>Pseudomonadati</taxon>
        <taxon>Pseudomonadota</taxon>
        <taxon>Gammaproteobacteria</taxon>
        <taxon>Chromatiales</taxon>
        <taxon>Ectothiorhodospiraceae</taxon>
        <taxon>Spiribacter</taxon>
    </lineage>
</organism>
<dbReference type="CDD" id="cd03428">
    <property type="entry name" value="NUDIX_Ap4A_Nudt2"/>
    <property type="match status" value="1"/>
</dbReference>
<dbReference type="EMBL" id="JBAKFM010000004">
    <property type="protein sequence ID" value="MEX0469774.1"/>
    <property type="molecule type" value="Genomic_DNA"/>
</dbReference>
<dbReference type="RefSeq" id="WP_367959486.1">
    <property type="nucleotide sequence ID" value="NZ_JBAKFK010000004.1"/>
</dbReference>
<evidence type="ECO:0000256" key="2">
    <source>
        <dbReference type="ARBA" id="ARBA00005582"/>
    </source>
</evidence>
<comment type="similarity">
    <text evidence="2 7">Belongs to the Nudix hydrolase family.</text>
</comment>
<evidence type="ECO:0000256" key="6">
    <source>
        <dbReference type="ARBA" id="ARBA00032644"/>
    </source>
</evidence>
<keyword evidence="5 7" id="KW-0378">Hydrolase</keyword>
<accession>A0ABV3TDR2</accession>
<evidence type="ECO:0000256" key="7">
    <source>
        <dbReference type="RuleBase" id="RU003476"/>
    </source>
</evidence>
<evidence type="ECO:0000256" key="1">
    <source>
        <dbReference type="ARBA" id="ARBA00001946"/>
    </source>
</evidence>
<dbReference type="InterPro" id="IPR003565">
    <property type="entry name" value="Tetra_PHTase"/>
</dbReference>
<dbReference type="PRINTS" id="PR00502">
    <property type="entry name" value="NUDIXFAMILY"/>
</dbReference>
<dbReference type="PROSITE" id="PS00893">
    <property type="entry name" value="NUDIX_BOX"/>
    <property type="match status" value="1"/>
</dbReference>
<dbReference type="PANTHER" id="PTHR21340:SF0">
    <property type="entry name" value="BIS(5'-NUCLEOSYL)-TETRAPHOSPHATASE [ASYMMETRICAL]"/>
    <property type="match status" value="1"/>
</dbReference>
<dbReference type="Proteomes" id="UP001556709">
    <property type="component" value="Unassembled WGS sequence"/>
</dbReference>
<evidence type="ECO:0000256" key="5">
    <source>
        <dbReference type="ARBA" id="ARBA00022801"/>
    </source>
</evidence>
<comment type="caution">
    <text evidence="9">The sequence shown here is derived from an EMBL/GenBank/DDBJ whole genome shotgun (WGS) entry which is preliminary data.</text>
</comment>
<dbReference type="InterPro" id="IPR020084">
    <property type="entry name" value="NUDIX_hydrolase_CS"/>
</dbReference>
<evidence type="ECO:0000256" key="3">
    <source>
        <dbReference type="ARBA" id="ARBA00018911"/>
    </source>
</evidence>
<sequence length="145" mass="16622">MPEGRARILSAGVVVVRPENATWQFLLLRAYQYWDFPKGRTEPDETPKQAALREVAEETGINDLTFPWGDDYVETGPYARGKIARYYLGETQQKTVVLGIAPELGTPEHHEWRWVDFATAYAITAPRVRHVLDWAVERLPARPED</sequence>
<evidence type="ECO:0000259" key="8">
    <source>
        <dbReference type="PROSITE" id="PS51462"/>
    </source>
</evidence>
<keyword evidence="10" id="KW-1185">Reference proteome</keyword>
<comment type="cofactor">
    <cofactor evidence="1">
        <name>Mg(2+)</name>
        <dbReference type="ChEBI" id="CHEBI:18420"/>
    </cofactor>
</comment>
<dbReference type="SUPFAM" id="SSF55811">
    <property type="entry name" value="Nudix"/>
    <property type="match status" value="1"/>
</dbReference>
<dbReference type="InterPro" id="IPR051325">
    <property type="entry name" value="Nudix_hydrolase_domain"/>
</dbReference>